<sequence length="84" mass="9471">MRAMLNAPASMLELEAALKEISSNKASSLDGVITEFFKTLWDVIKRDYFAMIIEAIRNKHFPKDVTRGFISLSFKSGQKTSLTN</sequence>
<accession>A0A2K1JWD7</accession>
<reference evidence="2" key="3">
    <citation type="submission" date="2020-12" db="UniProtKB">
        <authorList>
            <consortium name="EnsemblPlants"/>
        </authorList>
    </citation>
    <scope>IDENTIFICATION</scope>
</reference>
<evidence type="ECO:0000313" key="2">
    <source>
        <dbReference type="EnsemblPlants" id="PAC:32958331.CDS.1"/>
    </source>
</evidence>
<dbReference type="PaxDb" id="3218-PP1S138_20V6.1"/>
<gene>
    <name evidence="1" type="ORF">PHYPA_015607</name>
</gene>
<keyword evidence="3" id="KW-1185">Reference proteome</keyword>
<protein>
    <submittedName>
        <fullName evidence="1 2">Uncharacterized protein</fullName>
    </submittedName>
</protein>
<evidence type="ECO:0000313" key="1">
    <source>
        <dbReference type="EMBL" id="PNR45836.1"/>
    </source>
</evidence>
<dbReference type="AlphaFoldDB" id="A0A2K1JWD7"/>
<reference evidence="1 3" key="2">
    <citation type="journal article" date="2018" name="Plant J.">
        <title>The Physcomitrella patens chromosome-scale assembly reveals moss genome structure and evolution.</title>
        <authorList>
            <person name="Lang D."/>
            <person name="Ullrich K.K."/>
            <person name="Murat F."/>
            <person name="Fuchs J."/>
            <person name="Jenkins J."/>
            <person name="Haas F.B."/>
            <person name="Piednoel M."/>
            <person name="Gundlach H."/>
            <person name="Van Bel M."/>
            <person name="Meyberg R."/>
            <person name="Vives C."/>
            <person name="Morata J."/>
            <person name="Symeonidi A."/>
            <person name="Hiss M."/>
            <person name="Muchero W."/>
            <person name="Kamisugi Y."/>
            <person name="Saleh O."/>
            <person name="Blanc G."/>
            <person name="Decker E.L."/>
            <person name="van Gessel N."/>
            <person name="Grimwood J."/>
            <person name="Hayes R.D."/>
            <person name="Graham S.W."/>
            <person name="Gunter L.E."/>
            <person name="McDaniel S.F."/>
            <person name="Hoernstein S.N.W."/>
            <person name="Larsson A."/>
            <person name="Li F.W."/>
            <person name="Perroud P.F."/>
            <person name="Phillips J."/>
            <person name="Ranjan P."/>
            <person name="Rokshar D.S."/>
            <person name="Rothfels C.J."/>
            <person name="Schneider L."/>
            <person name="Shu S."/>
            <person name="Stevenson D.W."/>
            <person name="Thummler F."/>
            <person name="Tillich M."/>
            <person name="Villarreal Aguilar J.C."/>
            <person name="Widiez T."/>
            <person name="Wong G.K."/>
            <person name="Wymore A."/>
            <person name="Zhang Y."/>
            <person name="Zimmer A.D."/>
            <person name="Quatrano R.S."/>
            <person name="Mayer K.F.X."/>
            <person name="Goodstein D."/>
            <person name="Casacuberta J.M."/>
            <person name="Vandepoele K."/>
            <person name="Reski R."/>
            <person name="Cuming A.C."/>
            <person name="Tuskan G.A."/>
            <person name="Maumus F."/>
            <person name="Salse J."/>
            <person name="Schmutz J."/>
            <person name="Rensing S.A."/>
        </authorList>
    </citation>
    <scope>NUCLEOTIDE SEQUENCE [LARGE SCALE GENOMIC DNA]</scope>
    <source>
        <strain evidence="2 3">cv. Gransden 2004</strain>
    </source>
</reference>
<dbReference type="Gramene" id="Pp3c11_26100V3.1">
    <property type="protein sequence ID" value="PAC:32958331.CDS.1"/>
    <property type="gene ID" value="Pp3c11_26100"/>
</dbReference>
<reference evidence="1 3" key="1">
    <citation type="journal article" date="2008" name="Science">
        <title>The Physcomitrella genome reveals evolutionary insights into the conquest of land by plants.</title>
        <authorList>
            <person name="Rensing S."/>
            <person name="Lang D."/>
            <person name="Zimmer A."/>
            <person name="Terry A."/>
            <person name="Salamov A."/>
            <person name="Shapiro H."/>
            <person name="Nishiyama T."/>
            <person name="Perroud P.-F."/>
            <person name="Lindquist E."/>
            <person name="Kamisugi Y."/>
            <person name="Tanahashi T."/>
            <person name="Sakakibara K."/>
            <person name="Fujita T."/>
            <person name="Oishi K."/>
            <person name="Shin-I T."/>
            <person name="Kuroki Y."/>
            <person name="Toyoda A."/>
            <person name="Suzuki Y."/>
            <person name="Hashimoto A."/>
            <person name="Yamaguchi K."/>
            <person name="Sugano A."/>
            <person name="Kohara Y."/>
            <person name="Fujiyama A."/>
            <person name="Anterola A."/>
            <person name="Aoki S."/>
            <person name="Ashton N."/>
            <person name="Barbazuk W.B."/>
            <person name="Barker E."/>
            <person name="Bennetzen J."/>
            <person name="Bezanilla M."/>
            <person name="Blankenship R."/>
            <person name="Cho S.H."/>
            <person name="Dutcher S."/>
            <person name="Estelle M."/>
            <person name="Fawcett J.A."/>
            <person name="Gundlach H."/>
            <person name="Hanada K."/>
            <person name="Heyl A."/>
            <person name="Hicks K.A."/>
            <person name="Hugh J."/>
            <person name="Lohr M."/>
            <person name="Mayer K."/>
            <person name="Melkozernov A."/>
            <person name="Murata T."/>
            <person name="Nelson D."/>
            <person name="Pils B."/>
            <person name="Prigge M."/>
            <person name="Reiss B."/>
            <person name="Renner T."/>
            <person name="Rombauts S."/>
            <person name="Rushton P."/>
            <person name="Sanderfoot A."/>
            <person name="Schween G."/>
            <person name="Shiu S.-H."/>
            <person name="Stueber K."/>
            <person name="Theodoulou F.L."/>
            <person name="Tu H."/>
            <person name="Van de Peer Y."/>
            <person name="Verrier P.J."/>
            <person name="Waters E."/>
            <person name="Wood A."/>
            <person name="Yang L."/>
            <person name="Cove D."/>
            <person name="Cuming A."/>
            <person name="Hasebe M."/>
            <person name="Lucas S."/>
            <person name="Mishler D.B."/>
            <person name="Reski R."/>
            <person name="Grigoriev I."/>
            <person name="Quatrano R.S."/>
            <person name="Boore J.L."/>
        </authorList>
    </citation>
    <scope>NUCLEOTIDE SEQUENCE [LARGE SCALE GENOMIC DNA]</scope>
    <source>
        <strain evidence="2 3">cv. Gransden 2004</strain>
    </source>
</reference>
<name>A0A2K1JWD7_PHYPA</name>
<organism evidence="1">
    <name type="scientific">Physcomitrium patens</name>
    <name type="common">Spreading-leaved earth moss</name>
    <name type="synonym">Physcomitrella patens</name>
    <dbReference type="NCBI Taxonomy" id="3218"/>
    <lineage>
        <taxon>Eukaryota</taxon>
        <taxon>Viridiplantae</taxon>
        <taxon>Streptophyta</taxon>
        <taxon>Embryophyta</taxon>
        <taxon>Bryophyta</taxon>
        <taxon>Bryophytina</taxon>
        <taxon>Bryopsida</taxon>
        <taxon>Funariidae</taxon>
        <taxon>Funariales</taxon>
        <taxon>Funariaceae</taxon>
        <taxon>Physcomitrium</taxon>
    </lineage>
</organism>
<dbReference type="InParanoid" id="A0A2K1JWD7"/>
<proteinExistence type="predicted"/>
<dbReference type="EMBL" id="ABEU02000011">
    <property type="protein sequence ID" value="PNR45836.1"/>
    <property type="molecule type" value="Genomic_DNA"/>
</dbReference>
<evidence type="ECO:0000313" key="3">
    <source>
        <dbReference type="Proteomes" id="UP000006727"/>
    </source>
</evidence>
<dbReference type="Proteomes" id="UP000006727">
    <property type="component" value="Chromosome 11"/>
</dbReference>
<dbReference type="EnsemblPlants" id="Pp3c11_26100V3.1">
    <property type="protein sequence ID" value="PAC:32958331.CDS.1"/>
    <property type="gene ID" value="Pp3c11_26100"/>
</dbReference>